<sequence length="94" mass="10370">MRGWLARLFGGRKGHEDDEPARFAPPSPGALRAMKNSSRFGSSQLSSKSGSSKIGSPRRGIHADLVADKVKSGFDPYNSGSFERHNAWERVIRR</sequence>
<comment type="caution">
    <text evidence="2">The sequence shown here is derived from an EMBL/GenBank/DDBJ whole genome shotgun (WGS) entry which is preliminary data.</text>
</comment>
<accession>A0ABS1WZJ4</accession>
<feature type="compositionally biased region" description="Low complexity" evidence="1">
    <location>
        <begin position="37"/>
        <end position="58"/>
    </location>
</feature>
<dbReference type="EMBL" id="JAEVLS010000003">
    <property type="protein sequence ID" value="MBM0106400.1"/>
    <property type="molecule type" value="Genomic_DNA"/>
</dbReference>
<reference evidence="2 3" key="1">
    <citation type="journal article" date="2021" name="Int. J. Syst. Evol. Microbiol.">
        <title>Steroidobacter gossypii sp. nov., isolated from soil of cotton cropping field.</title>
        <authorList>
            <person name="Huang R."/>
            <person name="Yang S."/>
            <person name="Zhen C."/>
            <person name="Liu W."/>
        </authorList>
    </citation>
    <scope>NUCLEOTIDE SEQUENCE [LARGE SCALE GENOMIC DNA]</scope>
    <source>
        <strain evidence="2 3">S1-65</strain>
    </source>
</reference>
<keyword evidence="3" id="KW-1185">Reference proteome</keyword>
<dbReference type="RefSeq" id="WP_203168506.1">
    <property type="nucleotide sequence ID" value="NZ_JAEVLS010000003.1"/>
</dbReference>
<evidence type="ECO:0000313" key="3">
    <source>
        <dbReference type="Proteomes" id="UP000661077"/>
    </source>
</evidence>
<gene>
    <name evidence="2" type="ORF">JM946_16835</name>
</gene>
<dbReference type="Proteomes" id="UP000661077">
    <property type="component" value="Unassembled WGS sequence"/>
</dbReference>
<evidence type="ECO:0000313" key="2">
    <source>
        <dbReference type="EMBL" id="MBM0106400.1"/>
    </source>
</evidence>
<feature type="region of interest" description="Disordered" evidence="1">
    <location>
        <begin position="1"/>
        <end position="62"/>
    </location>
</feature>
<protein>
    <submittedName>
        <fullName evidence="2">Uncharacterized protein</fullName>
    </submittedName>
</protein>
<proteinExistence type="predicted"/>
<name>A0ABS1WZJ4_9GAMM</name>
<evidence type="ECO:0000256" key="1">
    <source>
        <dbReference type="SAM" id="MobiDB-lite"/>
    </source>
</evidence>
<organism evidence="2 3">
    <name type="scientific">Steroidobacter gossypii</name>
    <dbReference type="NCBI Taxonomy" id="2805490"/>
    <lineage>
        <taxon>Bacteria</taxon>
        <taxon>Pseudomonadati</taxon>
        <taxon>Pseudomonadota</taxon>
        <taxon>Gammaproteobacteria</taxon>
        <taxon>Steroidobacterales</taxon>
        <taxon>Steroidobacteraceae</taxon>
        <taxon>Steroidobacter</taxon>
    </lineage>
</organism>